<dbReference type="OrthoDB" id="9813348at2"/>
<dbReference type="HOGENOM" id="CLU_603654_0_0_11"/>
<organism evidence="1 2">
    <name type="scientific">Bifidobacterium pseudolongum PV8-2</name>
    <dbReference type="NCBI Taxonomy" id="1447715"/>
    <lineage>
        <taxon>Bacteria</taxon>
        <taxon>Bacillati</taxon>
        <taxon>Actinomycetota</taxon>
        <taxon>Actinomycetes</taxon>
        <taxon>Bifidobacteriales</taxon>
        <taxon>Bifidobacteriaceae</taxon>
        <taxon>Bifidobacterium</taxon>
    </lineage>
</organism>
<gene>
    <name evidence="1" type="ORF">AH67_03810</name>
</gene>
<name>A0A0A7IAI8_9BIFI</name>
<evidence type="ECO:0008006" key="3">
    <source>
        <dbReference type="Google" id="ProtNLM"/>
    </source>
</evidence>
<proteinExistence type="predicted"/>
<keyword evidence="2" id="KW-1185">Reference proteome</keyword>
<sequence>MPSAFATHPPILFNTHGFLRDVRAVQCRFETLVSEHHHRPFTLTDDLGYTDAELTPLAERLFGGTAWPDTLHLAIVTGEPAIVEQCRGFLDAIVGETEDRGWQCWLMRIVVDGIMAMCANRTLDGLPMALRVRRRKALRKTLRSRRPYRSDDGSKCYEDHMAYARQNQWLCATTLLRWGTPGQTTVRAARQFMMCHESALMLIDDGECFTHGETVCIDGTDAGHGTAAPGTSSIDDYLQRLRSQADAAYRASTRRQQIAQELHTSRGMQPSDSDVRYVYDAERLIDAYQRLQYDDMPTHTELLTQVLLYDEPTGMDLWENPVYLFDMACSLLGCTEGFRAARFFETHCQNQHAVSLDLLEDHVRVVRDEGLAQLPLRIVGETQELYSQVDEVSPSYRTSLHHYHRRNRADAFSIILDRLPARNPARVRDIALCFADERYDDYARVVEPFAAAA</sequence>
<dbReference type="Proteomes" id="UP000030636">
    <property type="component" value="Chromosome"/>
</dbReference>
<evidence type="ECO:0000313" key="1">
    <source>
        <dbReference type="EMBL" id="AIZ17031.1"/>
    </source>
</evidence>
<evidence type="ECO:0000313" key="2">
    <source>
        <dbReference type="Proteomes" id="UP000030636"/>
    </source>
</evidence>
<dbReference type="RefSeq" id="WP_052177264.1">
    <property type="nucleotide sequence ID" value="NZ_CP007457.1"/>
</dbReference>
<protein>
    <recommendedName>
        <fullName evidence="3">Riboflavin deaminase</fullName>
    </recommendedName>
</protein>
<reference evidence="1 2" key="1">
    <citation type="journal article" date="2015" name="Genome Announc.">
        <title>Bifidobacterium pseudolongum Strain PV8-2, Isolated from a Stool Sample of an Anemic Kenyan Infant.</title>
        <authorList>
            <person name="Vazquez-Gutierrez P."/>
            <person name="Lacroix C."/>
            <person name="Chassard C."/>
            <person name="Klumpp J."/>
            <person name="Stevens M.J."/>
            <person name="Jans C."/>
        </authorList>
    </citation>
    <scope>NUCLEOTIDE SEQUENCE [LARGE SCALE GENOMIC DNA]</scope>
    <source>
        <strain evidence="1 2">PV8-2</strain>
    </source>
</reference>
<dbReference type="EMBL" id="CP007457">
    <property type="protein sequence ID" value="AIZ17031.1"/>
    <property type="molecule type" value="Genomic_DNA"/>
</dbReference>
<accession>A0A0A7IAI8</accession>
<dbReference type="AlphaFoldDB" id="A0A0A7IAI8"/>
<dbReference type="KEGG" id="bpsp:AH67_03810"/>